<keyword evidence="3" id="KW-1185">Reference proteome</keyword>
<reference evidence="2 3" key="1">
    <citation type="submission" date="2018-06" db="EMBL/GenBank/DDBJ databases">
        <authorList>
            <person name="Pothier F. J."/>
        </authorList>
    </citation>
    <scope>NUCLEOTIDE SEQUENCE [LARGE SCALE GENOMIC DNA]</scope>
    <source>
        <strain evidence="2 3">CPBF 424</strain>
    </source>
</reference>
<evidence type="ECO:0000256" key="1">
    <source>
        <dbReference type="SAM" id="MobiDB-lite"/>
    </source>
</evidence>
<feature type="compositionally biased region" description="Polar residues" evidence="1">
    <location>
        <begin position="63"/>
        <end position="77"/>
    </location>
</feature>
<proteinExistence type="predicted"/>
<name>A0AA46H9E9_9XANT</name>
<protein>
    <submittedName>
        <fullName evidence="2">Uncharacterized protein</fullName>
    </submittedName>
</protein>
<gene>
    <name evidence="2" type="ORF">CPBF424_08520</name>
</gene>
<dbReference type="AlphaFoldDB" id="A0AA46H9E9"/>
<dbReference type="EMBL" id="UIHB01000001">
    <property type="protein sequence ID" value="SUZ27087.1"/>
    <property type="molecule type" value="Genomic_DNA"/>
</dbReference>
<feature type="region of interest" description="Disordered" evidence="1">
    <location>
        <begin position="54"/>
        <end position="77"/>
    </location>
</feature>
<accession>A0AA46H9E9</accession>
<evidence type="ECO:0000313" key="2">
    <source>
        <dbReference type="EMBL" id="SUZ27087.1"/>
    </source>
</evidence>
<sequence length="77" mass="8101">MAAFMPAHGPAPGRGTTLPTLPPLIGKQCVKQVLMPVDLVADVISEPSIYSHVASDGDAPKDLQTTGPSAFSFRNRQ</sequence>
<dbReference type="Proteomes" id="UP000254168">
    <property type="component" value="Unassembled WGS sequence"/>
</dbReference>
<organism evidence="2 3">
    <name type="scientific">Xanthomonas euroxanthea</name>
    <dbReference type="NCBI Taxonomy" id="2259622"/>
    <lineage>
        <taxon>Bacteria</taxon>
        <taxon>Pseudomonadati</taxon>
        <taxon>Pseudomonadota</taxon>
        <taxon>Gammaproteobacteria</taxon>
        <taxon>Lysobacterales</taxon>
        <taxon>Lysobacteraceae</taxon>
        <taxon>Xanthomonas</taxon>
    </lineage>
</organism>
<comment type="caution">
    <text evidence="2">The sequence shown here is derived from an EMBL/GenBank/DDBJ whole genome shotgun (WGS) entry which is preliminary data.</text>
</comment>
<evidence type="ECO:0000313" key="3">
    <source>
        <dbReference type="Proteomes" id="UP000254168"/>
    </source>
</evidence>